<evidence type="ECO:0000256" key="2">
    <source>
        <dbReference type="SAM" id="SignalP"/>
    </source>
</evidence>
<organism evidence="3 4">
    <name type="scientific">Lachnellula suecica</name>
    <dbReference type="NCBI Taxonomy" id="602035"/>
    <lineage>
        <taxon>Eukaryota</taxon>
        <taxon>Fungi</taxon>
        <taxon>Dikarya</taxon>
        <taxon>Ascomycota</taxon>
        <taxon>Pezizomycotina</taxon>
        <taxon>Leotiomycetes</taxon>
        <taxon>Helotiales</taxon>
        <taxon>Lachnaceae</taxon>
        <taxon>Lachnellula</taxon>
    </lineage>
</organism>
<feature type="signal peptide" evidence="2">
    <location>
        <begin position="1"/>
        <end position="17"/>
    </location>
</feature>
<evidence type="ECO:0000313" key="4">
    <source>
        <dbReference type="Proteomes" id="UP000469558"/>
    </source>
</evidence>
<reference evidence="3 4" key="1">
    <citation type="submission" date="2018-05" db="EMBL/GenBank/DDBJ databases">
        <title>Genome sequencing and assembly of the regulated plant pathogen Lachnellula willkommii and related sister species for the development of diagnostic species identification markers.</title>
        <authorList>
            <person name="Giroux E."/>
            <person name="Bilodeau G."/>
        </authorList>
    </citation>
    <scope>NUCLEOTIDE SEQUENCE [LARGE SCALE GENOMIC DNA]</scope>
    <source>
        <strain evidence="3 4">CBS 268.59</strain>
    </source>
</reference>
<dbReference type="OrthoDB" id="4153189at2759"/>
<feature type="chain" id="PRO_5035735490" description="Extracellular membrane protein CFEM domain-containing protein" evidence="2">
    <location>
        <begin position="18"/>
        <end position="275"/>
    </location>
</feature>
<accession>A0A8T9C4X5</accession>
<gene>
    <name evidence="3" type="ORF">LSUE1_G003571</name>
</gene>
<evidence type="ECO:0000256" key="1">
    <source>
        <dbReference type="SAM" id="MobiDB-lite"/>
    </source>
</evidence>
<feature type="non-terminal residue" evidence="3">
    <location>
        <position position="1"/>
    </location>
</feature>
<evidence type="ECO:0008006" key="5">
    <source>
        <dbReference type="Google" id="ProtNLM"/>
    </source>
</evidence>
<feature type="compositionally biased region" description="Low complexity" evidence="1">
    <location>
        <begin position="228"/>
        <end position="241"/>
    </location>
</feature>
<dbReference type="AlphaFoldDB" id="A0A8T9C4X5"/>
<dbReference type="Proteomes" id="UP000469558">
    <property type="component" value="Unassembled WGS sequence"/>
</dbReference>
<name>A0A8T9C4X5_9HELO</name>
<evidence type="ECO:0000313" key="3">
    <source>
        <dbReference type="EMBL" id="TVY80711.1"/>
    </source>
</evidence>
<feature type="region of interest" description="Disordered" evidence="1">
    <location>
        <begin position="223"/>
        <end position="243"/>
    </location>
</feature>
<keyword evidence="2" id="KW-0732">Signal</keyword>
<sequence length="275" mass="28128">MRFTPLLSSHLFSLTYAGYITNRQFPPLPNAPAPTPPPSLKDNPSCQLVGEALAICGSLTPSFKDLPATSQAECLCYSSTIWAPEIFDSAVKYCADFASTAATAAYPAMSNLQGFCTTVGDITTRPASNSAAATSQGYSSNGSGNGPCGTMNNLMAQCANQTPGFASLQPADQAKCLCYPNGGSFAPAPFDNAVASCYQVAKTQAPTLAGDVNTVSLSSYTFASPQPTSASNSGSGSATETASHRDITITVDQPSATAAKSAAGLTKVTNIEVVA</sequence>
<comment type="caution">
    <text evidence="3">The sequence shown here is derived from an EMBL/GenBank/DDBJ whole genome shotgun (WGS) entry which is preliminary data.</text>
</comment>
<keyword evidence="4" id="KW-1185">Reference proteome</keyword>
<protein>
    <recommendedName>
        <fullName evidence="5">Extracellular membrane protein CFEM domain-containing protein</fullName>
    </recommendedName>
</protein>
<proteinExistence type="predicted"/>
<dbReference type="EMBL" id="QGMK01000627">
    <property type="protein sequence ID" value="TVY80711.1"/>
    <property type="molecule type" value="Genomic_DNA"/>
</dbReference>